<dbReference type="OrthoDB" id="5297543at2"/>
<dbReference type="PANTHER" id="PTHR36924:SF1">
    <property type="entry name" value="ANTITOXIN HIGA-1"/>
    <property type="match status" value="1"/>
</dbReference>
<dbReference type="PATRIC" id="fig|36861.3.peg.2940"/>
<evidence type="ECO:0000256" key="1">
    <source>
        <dbReference type="ARBA" id="ARBA00023125"/>
    </source>
</evidence>
<gene>
    <name evidence="3" type="ORF">ABW22_15440</name>
</gene>
<evidence type="ECO:0000313" key="4">
    <source>
        <dbReference type="Proteomes" id="UP000064243"/>
    </source>
</evidence>
<organism evidence="3 4">
    <name type="scientific">Thiobacillus denitrificans</name>
    <dbReference type="NCBI Taxonomy" id="36861"/>
    <lineage>
        <taxon>Bacteria</taxon>
        <taxon>Pseudomonadati</taxon>
        <taxon>Pseudomonadota</taxon>
        <taxon>Betaproteobacteria</taxon>
        <taxon>Nitrosomonadales</taxon>
        <taxon>Thiobacillaceae</taxon>
        <taxon>Thiobacillus</taxon>
    </lineage>
</organism>
<dbReference type="GO" id="GO:0003677">
    <property type="term" value="F:DNA binding"/>
    <property type="evidence" value="ECO:0007669"/>
    <property type="project" value="UniProtKB-KW"/>
</dbReference>
<dbReference type="InterPro" id="IPR013430">
    <property type="entry name" value="Toxin_antidote_HigA"/>
</dbReference>
<dbReference type="Proteomes" id="UP000064243">
    <property type="component" value="Unassembled WGS sequence"/>
</dbReference>
<evidence type="ECO:0000259" key="2">
    <source>
        <dbReference type="PROSITE" id="PS50943"/>
    </source>
</evidence>
<name>A0A119CU71_THIDE</name>
<comment type="caution">
    <text evidence="3">The sequence shown here is derived from an EMBL/GenBank/DDBJ whole genome shotgun (WGS) entry which is preliminary data.</text>
</comment>
<dbReference type="SMART" id="SM00530">
    <property type="entry name" value="HTH_XRE"/>
    <property type="match status" value="1"/>
</dbReference>
<feature type="domain" description="HTH cro/C1-type" evidence="2">
    <location>
        <begin position="19"/>
        <end position="73"/>
    </location>
</feature>
<dbReference type="InterPro" id="IPR010982">
    <property type="entry name" value="Lambda_DNA-bd_dom_sf"/>
</dbReference>
<dbReference type="PROSITE" id="PS50943">
    <property type="entry name" value="HTH_CROC1"/>
    <property type="match status" value="1"/>
</dbReference>
<dbReference type="Pfam" id="PF01381">
    <property type="entry name" value="HTH_3"/>
    <property type="match status" value="1"/>
</dbReference>
<dbReference type="Gene3D" id="1.10.260.40">
    <property type="entry name" value="lambda repressor-like DNA-binding domains"/>
    <property type="match status" value="1"/>
</dbReference>
<dbReference type="PANTHER" id="PTHR36924">
    <property type="entry name" value="ANTITOXIN HIGA-1"/>
    <property type="match status" value="1"/>
</dbReference>
<keyword evidence="4" id="KW-1185">Reference proteome</keyword>
<dbReference type="AlphaFoldDB" id="A0A119CU71"/>
<dbReference type="InterPro" id="IPR001387">
    <property type="entry name" value="Cro/C1-type_HTH"/>
</dbReference>
<dbReference type="SUPFAM" id="SSF47413">
    <property type="entry name" value="lambda repressor-like DNA-binding domains"/>
    <property type="match status" value="1"/>
</dbReference>
<dbReference type="EMBL" id="LDUG01000053">
    <property type="protein sequence ID" value="KVW92762.1"/>
    <property type="molecule type" value="Genomic_DNA"/>
</dbReference>
<evidence type="ECO:0000313" key="3">
    <source>
        <dbReference type="EMBL" id="KVW92762.1"/>
    </source>
</evidence>
<protein>
    <submittedName>
        <fullName evidence="3">XRE family transcriptional regulator</fullName>
    </submittedName>
</protein>
<reference evidence="3 4" key="1">
    <citation type="journal article" date="2015" name="Appl. Environ. Microbiol.">
        <title>Aerobic and Anaerobic Thiosulfate Oxidation by a Cold-Adapted, Subglacial Chemoautotroph.</title>
        <authorList>
            <person name="Harrold Z.R."/>
            <person name="Skidmore M.L."/>
            <person name="Hamilton T.L."/>
            <person name="Desch L."/>
            <person name="Amada K."/>
            <person name="van Gelder W."/>
            <person name="Glover K."/>
            <person name="Roden E.E."/>
            <person name="Boyd E.S."/>
        </authorList>
    </citation>
    <scope>NUCLEOTIDE SEQUENCE [LARGE SCALE GENOMIC DNA]</scope>
    <source>
        <strain evidence="3 4">RG</strain>
    </source>
</reference>
<keyword evidence="1" id="KW-0238">DNA-binding</keyword>
<sequence length="98" mass="10910">MQIKIPVNGLPPIHPGEYLREALEALSLTQVAFAEKIGVSPMRILRLVREERPVTADMALRLGRVLGQTPQYWLNLQTAYDLKVAAAEMKDALPQCGK</sequence>
<proteinExistence type="predicted"/>
<accession>A0A119CU71</accession>
<dbReference type="NCBIfam" id="TIGR02607">
    <property type="entry name" value="antidote_HigA"/>
    <property type="match status" value="1"/>
</dbReference>
<dbReference type="CDD" id="cd00093">
    <property type="entry name" value="HTH_XRE"/>
    <property type="match status" value="1"/>
</dbReference>